<proteinExistence type="predicted"/>
<sequence>MNKKSTSCAICENSNLSSFCAGCVNYRLSECYAGLRSLHRKRSSLYARLEGALETKKKMEDERSWRLKKKEIIKNLKEQLHNKQKQLSKERTMVAKDSDDLNSKFKLLESAFSKLKEKREDVDNKFHNLKCTDEFRLMAISSELLHKQAVVVKQICKLFPMRRETSSEDKKDGSSGPYDTICDARLPRGLDPLSVPSDELSASLGYMVQLLNLVIPSLAAPTLHTSGFAGSCSCTWQRDSYWEVRPSSQRKEYPLFFPRENFSSSTGEASWSERSSANFGDTPVESEKKASLDSAPSSSFSYLAASSRSPANQKDLQKGISLLKRSVACVTAYCNNLYCLDISPEGSTFEVFAKVLAILSSSKEMRAAISLKMAKPKSDNQSQELNESIWNANSTASSTITLLESAHSLMMMGSARTNLLNSTASFLYHGTADSKKTENLADGWDLIEHPVLPPPSQPEDIEQPENLAMFIDASSK</sequence>
<dbReference type="Pfam" id="PF10186">
    <property type="entry name" value="ATG14"/>
    <property type="match status" value="1"/>
</dbReference>
<evidence type="ECO:0000313" key="5">
    <source>
        <dbReference type="Proteomes" id="UP001418222"/>
    </source>
</evidence>
<dbReference type="InterPro" id="IPR018791">
    <property type="entry name" value="UV_resistance/autophagy_Atg14"/>
</dbReference>
<name>A0AAP0FXF8_9ASPA</name>
<reference evidence="4 5" key="1">
    <citation type="journal article" date="2022" name="Nat. Plants">
        <title>Genomes of leafy and leafless Platanthera orchids illuminate the evolution of mycoheterotrophy.</title>
        <authorList>
            <person name="Li M.H."/>
            <person name="Liu K.W."/>
            <person name="Li Z."/>
            <person name="Lu H.C."/>
            <person name="Ye Q.L."/>
            <person name="Zhang D."/>
            <person name="Wang J.Y."/>
            <person name="Li Y.F."/>
            <person name="Zhong Z.M."/>
            <person name="Liu X."/>
            <person name="Yu X."/>
            <person name="Liu D.K."/>
            <person name="Tu X.D."/>
            <person name="Liu B."/>
            <person name="Hao Y."/>
            <person name="Liao X.Y."/>
            <person name="Jiang Y.T."/>
            <person name="Sun W.H."/>
            <person name="Chen J."/>
            <person name="Chen Y.Q."/>
            <person name="Ai Y."/>
            <person name="Zhai J.W."/>
            <person name="Wu S.S."/>
            <person name="Zhou Z."/>
            <person name="Hsiao Y.Y."/>
            <person name="Wu W.L."/>
            <person name="Chen Y.Y."/>
            <person name="Lin Y.F."/>
            <person name="Hsu J.L."/>
            <person name="Li C.Y."/>
            <person name="Wang Z.W."/>
            <person name="Zhao X."/>
            <person name="Zhong W.Y."/>
            <person name="Ma X.K."/>
            <person name="Ma L."/>
            <person name="Huang J."/>
            <person name="Chen G.Z."/>
            <person name="Huang M.Z."/>
            <person name="Huang L."/>
            <person name="Peng D.H."/>
            <person name="Luo Y.B."/>
            <person name="Zou S.Q."/>
            <person name="Chen S.P."/>
            <person name="Lan S."/>
            <person name="Tsai W.C."/>
            <person name="Van de Peer Y."/>
            <person name="Liu Z.J."/>
        </authorList>
    </citation>
    <scope>NUCLEOTIDE SEQUENCE [LARGE SCALE GENOMIC DNA]</scope>
    <source>
        <strain evidence="4">Lor287</strain>
    </source>
</reference>
<feature type="region of interest" description="Disordered" evidence="3">
    <location>
        <begin position="264"/>
        <end position="295"/>
    </location>
</feature>
<dbReference type="PANTHER" id="PTHR15157">
    <property type="entry name" value="UV RADIATION RESISTANCE-ASSOCIATED GENE PROTEIN"/>
    <property type="match status" value="1"/>
</dbReference>
<organism evidence="4 5">
    <name type="scientific">Platanthera zijinensis</name>
    <dbReference type="NCBI Taxonomy" id="2320716"/>
    <lineage>
        <taxon>Eukaryota</taxon>
        <taxon>Viridiplantae</taxon>
        <taxon>Streptophyta</taxon>
        <taxon>Embryophyta</taxon>
        <taxon>Tracheophyta</taxon>
        <taxon>Spermatophyta</taxon>
        <taxon>Magnoliopsida</taxon>
        <taxon>Liliopsida</taxon>
        <taxon>Asparagales</taxon>
        <taxon>Orchidaceae</taxon>
        <taxon>Orchidoideae</taxon>
        <taxon>Orchideae</taxon>
        <taxon>Orchidinae</taxon>
        <taxon>Platanthera</taxon>
    </lineage>
</organism>
<protein>
    <submittedName>
        <fullName evidence="4">Uncharacterized protein</fullName>
    </submittedName>
</protein>
<evidence type="ECO:0000313" key="4">
    <source>
        <dbReference type="EMBL" id="KAK8921997.1"/>
    </source>
</evidence>
<evidence type="ECO:0000256" key="3">
    <source>
        <dbReference type="SAM" id="MobiDB-lite"/>
    </source>
</evidence>
<keyword evidence="1 2" id="KW-0175">Coiled coil</keyword>
<comment type="caution">
    <text evidence="4">The sequence shown here is derived from an EMBL/GenBank/DDBJ whole genome shotgun (WGS) entry which is preliminary data.</text>
</comment>
<dbReference type="Proteomes" id="UP001418222">
    <property type="component" value="Unassembled WGS sequence"/>
</dbReference>
<dbReference type="GO" id="GO:0035493">
    <property type="term" value="P:SNARE complex assembly"/>
    <property type="evidence" value="ECO:0007669"/>
    <property type="project" value="TreeGrafter"/>
</dbReference>
<feature type="compositionally biased region" description="Polar residues" evidence="3">
    <location>
        <begin position="264"/>
        <end position="279"/>
    </location>
</feature>
<dbReference type="GO" id="GO:0005768">
    <property type="term" value="C:endosome"/>
    <property type="evidence" value="ECO:0007669"/>
    <property type="project" value="TreeGrafter"/>
</dbReference>
<dbReference type="PANTHER" id="PTHR15157:SF5">
    <property type="entry name" value="UV RADIATION RESISTANCE-ASSOCIATED GENE PROTEIN"/>
    <property type="match status" value="1"/>
</dbReference>
<keyword evidence="5" id="KW-1185">Reference proteome</keyword>
<dbReference type="GO" id="GO:0032991">
    <property type="term" value="C:protein-containing complex"/>
    <property type="evidence" value="ECO:0007669"/>
    <property type="project" value="UniProtKB-ARBA"/>
</dbReference>
<gene>
    <name evidence="4" type="ORF">KSP39_PZI020713</name>
</gene>
<accession>A0AAP0FXF8</accession>
<evidence type="ECO:0000256" key="1">
    <source>
        <dbReference type="ARBA" id="ARBA00023054"/>
    </source>
</evidence>
<dbReference type="AlphaFoldDB" id="A0AAP0FXF8"/>
<evidence type="ECO:0000256" key="2">
    <source>
        <dbReference type="SAM" id="Coils"/>
    </source>
</evidence>
<dbReference type="GO" id="GO:0000149">
    <property type="term" value="F:SNARE binding"/>
    <property type="evidence" value="ECO:0007669"/>
    <property type="project" value="TreeGrafter"/>
</dbReference>
<feature type="coiled-coil region" evidence="2">
    <location>
        <begin position="42"/>
        <end position="93"/>
    </location>
</feature>
<dbReference type="GO" id="GO:0000323">
    <property type="term" value="C:lytic vacuole"/>
    <property type="evidence" value="ECO:0007669"/>
    <property type="project" value="TreeGrafter"/>
</dbReference>
<dbReference type="EMBL" id="JBBWWQ010000018">
    <property type="protein sequence ID" value="KAK8921997.1"/>
    <property type="molecule type" value="Genomic_DNA"/>
</dbReference>